<dbReference type="EMBL" id="GBRH01165110">
    <property type="protein sequence ID" value="JAE32786.1"/>
    <property type="molecule type" value="Transcribed_RNA"/>
</dbReference>
<sequence length="11" mass="1057">MVGKEGATAGH</sequence>
<evidence type="ECO:0000313" key="1">
    <source>
        <dbReference type="EMBL" id="JAE32786.1"/>
    </source>
</evidence>
<accession>A0A0A9HD54</accession>
<organism evidence="1">
    <name type="scientific">Arundo donax</name>
    <name type="common">Giant reed</name>
    <name type="synonym">Donax arundinaceus</name>
    <dbReference type="NCBI Taxonomy" id="35708"/>
    <lineage>
        <taxon>Eukaryota</taxon>
        <taxon>Viridiplantae</taxon>
        <taxon>Streptophyta</taxon>
        <taxon>Embryophyta</taxon>
        <taxon>Tracheophyta</taxon>
        <taxon>Spermatophyta</taxon>
        <taxon>Magnoliopsida</taxon>
        <taxon>Liliopsida</taxon>
        <taxon>Poales</taxon>
        <taxon>Poaceae</taxon>
        <taxon>PACMAD clade</taxon>
        <taxon>Arundinoideae</taxon>
        <taxon>Arundineae</taxon>
        <taxon>Arundo</taxon>
    </lineage>
</organism>
<reference evidence="1" key="1">
    <citation type="submission" date="2014-09" db="EMBL/GenBank/DDBJ databases">
        <authorList>
            <person name="Magalhaes I.L.F."/>
            <person name="Oliveira U."/>
            <person name="Santos F.R."/>
            <person name="Vidigal T.H.D.A."/>
            <person name="Brescovit A.D."/>
            <person name="Santos A.J."/>
        </authorList>
    </citation>
    <scope>NUCLEOTIDE SEQUENCE</scope>
    <source>
        <tissue evidence="1">Shoot tissue taken approximately 20 cm above the soil surface</tissue>
    </source>
</reference>
<proteinExistence type="predicted"/>
<protein>
    <submittedName>
        <fullName evidence="1">Uncharacterized protein</fullName>
    </submittedName>
</protein>
<reference evidence="1" key="2">
    <citation type="journal article" date="2015" name="Data Brief">
        <title>Shoot transcriptome of the giant reed, Arundo donax.</title>
        <authorList>
            <person name="Barrero R.A."/>
            <person name="Guerrero F.D."/>
            <person name="Moolhuijzen P."/>
            <person name="Goolsby J.A."/>
            <person name="Tidwell J."/>
            <person name="Bellgard S.E."/>
            <person name="Bellgard M.I."/>
        </authorList>
    </citation>
    <scope>NUCLEOTIDE SEQUENCE</scope>
    <source>
        <tissue evidence="1">Shoot tissue taken approximately 20 cm above the soil surface</tissue>
    </source>
</reference>
<name>A0A0A9HD54_ARUDO</name>